<dbReference type="KEGG" id="cza:CYCME_0926"/>
<evidence type="ECO:0000256" key="7">
    <source>
        <dbReference type="ARBA" id="ARBA00022795"/>
    </source>
</evidence>
<evidence type="ECO:0000256" key="5">
    <source>
        <dbReference type="ARBA" id="ARBA00022475"/>
    </source>
</evidence>
<feature type="domain" description="SRP54-type proteins GTP-binding" evidence="15">
    <location>
        <begin position="216"/>
        <end position="408"/>
    </location>
</feature>
<dbReference type="PANTHER" id="PTHR43134:SF3">
    <property type="entry name" value="FLAGELLAR BIOSYNTHESIS PROTEIN FLHF"/>
    <property type="match status" value="1"/>
</dbReference>
<name>S5T6W3_9GAMM</name>
<comment type="subcellular location">
    <subcellularLocation>
        <location evidence="1">Cell membrane</location>
        <topology evidence="1">Peripheral membrane protein</topology>
        <orientation evidence="1">Cytoplasmic side</orientation>
    </subcellularLocation>
</comment>
<dbReference type="CDD" id="cd17873">
    <property type="entry name" value="FlhF"/>
    <property type="match status" value="1"/>
</dbReference>
<evidence type="ECO:0000256" key="3">
    <source>
        <dbReference type="ARBA" id="ARBA00014919"/>
    </source>
</evidence>
<accession>S5T6W3</accession>
<dbReference type="GO" id="GO:0005047">
    <property type="term" value="F:signal recognition particle binding"/>
    <property type="evidence" value="ECO:0007669"/>
    <property type="project" value="TreeGrafter"/>
</dbReference>
<keyword evidence="5" id="KW-1003">Cell membrane</keyword>
<dbReference type="Gene3D" id="1.20.120.1380">
    <property type="entry name" value="Flagellar FlhF biosynthesis protein, N domain"/>
    <property type="match status" value="1"/>
</dbReference>
<dbReference type="Pfam" id="PF00448">
    <property type="entry name" value="SRP54"/>
    <property type="match status" value="1"/>
</dbReference>
<dbReference type="NCBIfam" id="TIGR03499">
    <property type="entry name" value="FlhF"/>
    <property type="match status" value="1"/>
</dbReference>
<dbReference type="SUPFAM" id="SSF52540">
    <property type="entry name" value="P-loop containing nucleoside triphosphate hydrolases"/>
    <property type="match status" value="1"/>
</dbReference>
<dbReference type="InterPro" id="IPR003593">
    <property type="entry name" value="AAA+_ATPase"/>
</dbReference>
<keyword evidence="17" id="KW-1185">Reference proteome</keyword>
<dbReference type="SMART" id="SM00382">
    <property type="entry name" value="AAA"/>
    <property type="match status" value="1"/>
</dbReference>
<dbReference type="PATRIC" id="fig|1198232.3.peg.926"/>
<dbReference type="SMART" id="SM00962">
    <property type="entry name" value="SRP54"/>
    <property type="match status" value="1"/>
</dbReference>
<evidence type="ECO:0000256" key="10">
    <source>
        <dbReference type="ARBA" id="ARBA00023136"/>
    </source>
</evidence>
<keyword evidence="8" id="KW-0653">Protein transport</keyword>
<evidence type="ECO:0000256" key="9">
    <source>
        <dbReference type="ARBA" id="ARBA00023134"/>
    </source>
</evidence>
<keyword evidence="9" id="KW-0342">GTP-binding</keyword>
<dbReference type="RefSeq" id="WP_020932253.1">
    <property type="nucleotide sequence ID" value="NC_021917.1"/>
</dbReference>
<dbReference type="GO" id="GO:0005525">
    <property type="term" value="F:GTP binding"/>
    <property type="evidence" value="ECO:0007669"/>
    <property type="project" value="UniProtKB-UniRule"/>
</dbReference>
<comment type="function">
    <text evidence="12">Necessary for flagellar biosynthesis. May be involved in translocation of the flagellum.</text>
</comment>
<evidence type="ECO:0000256" key="1">
    <source>
        <dbReference type="ARBA" id="ARBA00004413"/>
    </source>
</evidence>
<keyword evidence="7" id="KW-1005">Bacterial flagellum biogenesis</keyword>
<evidence type="ECO:0000256" key="13">
    <source>
        <dbReference type="NCBIfam" id="TIGR03499"/>
    </source>
</evidence>
<feature type="domain" description="AAA+ ATPase" evidence="14">
    <location>
        <begin position="215"/>
        <end position="367"/>
    </location>
</feature>
<sequence>MKIKRFFAPDMREALKLVKEQLGADAVILSNNRVDGGVEIVAAKDYDEQAIQAAADKKETLLDARLDEELKDDRVSIDWNEPPKQAFREDYTPGHKKPALKQRLVKPKPAKNKPAGVEPTWVEDPAIKAVKHELDMMRHEFRTVLNELSWSDRTQQNPVRIDVIRRLLDTGFSKKLSVKLAETVVTETELEEAWLNCLTLAADSLPIMENKILDDGGLVALVGPTGVGKTTTIAKIAARFRMRHGPDSLALITTDNFRIGAHEQLSNFARILGVPMRVASTEEDFQDALTDFVDKRLVLIDTAGMSQRDIRMTEQFKLLQDDKFEIDNYLVISATTESRAMREVIKTFADAEPKGCILSKLDETDCPGSALSAIIEQQIPLGFVTDGQRVPEDLHYPSASELMATFIEPSELLADEEDIGLSVLLDGSSRHANV</sequence>
<keyword evidence="4" id="KW-0813">Transport</keyword>
<dbReference type="HOGENOM" id="CLU_009301_11_5_6"/>
<evidence type="ECO:0000313" key="16">
    <source>
        <dbReference type="EMBL" id="AGS39259.1"/>
    </source>
</evidence>
<evidence type="ECO:0000313" key="17">
    <source>
        <dbReference type="Proteomes" id="UP000015380"/>
    </source>
</evidence>
<evidence type="ECO:0000256" key="12">
    <source>
        <dbReference type="ARBA" id="ARBA00025337"/>
    </source>
</evidence>
<dbReference type="InterPro" id="IPR047040">
    <property type="entry name" value="FlhF__GTPase_dom"/>
</dbReference>
<keyword evidence="6" id="KW-0547">Nucleotide-binding</keyword>
<dbReference type="GO" id="GO:0006614">
    <property type="term" value="P:SRP-dependent cotranslational protein targeting to membrane"/>
    <property type="evidence" value="ECO:0007669"/>
    <property type="project" value="UniProtKB-UniRule"/>
</dbReference>
<proteinExistence type="inferred from homology"/>
<dbReference type="GO" id="GO:0003924">
    <property type="term" value="F:GTPase activity"/>
    <property type="evidence" value="ECO:0007669"/>
    <property type="project" value="UniProtKB-UniRule"/>
</dbReference>
<dbReference type="PANTHER" id="PTHR43134">
    <property type="entry name" value="SIGNAL RECOGNITION PARTICLE RECEPTOR SUBUNIT ALPHA"/>
    <property type="match status" value="1"/>
</dbReference>
<gene>
    <name evidence="16" type="ORF">CYCME_0926</name>
</gene>
<evidence type="ECO:0000256" key="8">
    <source>
        <dbReference type="ARBA" id="ARBA00022927"/>
    </source>
</evidence>
<dbReference type="eggNOG" id="COG1419">
    <property type="taxonomic scope" value="Bacteria"/>
</dbReference>
<keyword evidence="11" id="KW-1006">Bacterial flagellum protein export</keyword>
<dbReference type="InterPro" id="IPR020006">
    <property type="entry name" value="FlhF"/>
</dbReference>
<keyword evidence="16" id="KW-0282">Flagellum</keyword>
<dbReference type="AlphaFoldDB" id="S5T6W3"/>
<dbReference type="GO" id="GO:0005886">
    <property type="term" value="C:plasma membrane"/>
    <property type="evidence" value="ECO:0007669"/>
    <property type="project" value="UniProtKB-SubCell"/>
</dbReference>
<dbReference type="FunFam" id="3.40.50.300:FF:000695">
    <property type="entry name" value="Flagellar biosynthesis regulator FlhF"/>
    <property type="match status" value="1"/>
</dbReference>
<evidence type="ECO:0000256" key="6">
    <source>
        <dbReference type="ARBA" id="ARBA00022741"/>
    </source>
</evidence>
<keyword evidence="16" id="KW-0969">Cilium</keyword>
<evidence type="ECO:0000259" key="14">
    <source>
        <dbReference type="SMART" id="SM00382"/>
    </source>
</evidence>
<dbReference type="InterPro" id="IPR000897">
    <property type="entry name" value="SRP54_GTPase_dom"/>
</dbReference>
<dbReference type="InterPro" id="IPR027417">
    <property type="entry name" value="P-loop_NTPase"/>
</dbReference>
<reference evidence="16 17" key="1">
    <citation type="submission" date="2013-05" db="EMBL/GenBank/DDBJ databases">
        <title>Between feast and famine: a lifestyle of most important marine PAH-degrading bacterium Cycloclasticus sp. 7ME.</title>
        <authorList>
            <person name="Yakimov M.M."/>
            <person name="Messina E."/>
            <person name="Genovese M."/>
            <person name="Denaro R."/>
            <person name="Crisafi F."/>
            <person name="Russo D."/>
            <person name="Cappello S."/>
            <person name="Santisi S."/>
            <person name="Smedile F."/>
            <person name="Golyshina O.V."/>
            <person name="Tran H."/>
            <person name="Pieper D.H."/>
            <person name="Golyshin P.N."/>
            <person name="Giuliano L."/>
        </authorList>
    </citation>
    <scope>NUCLEOTIDE SEQUENCE [LARGE SCALE GENOMIC DNA]</scope>
    <source>
        <strain evidence="16 17">78-ME</strain>
    </source>
</reference>
<reference evidence="17" key="2">
    <citation type="journal article" date="2016" name="Environ. Microbiol. Rep.">
        <title>Analysis of defence systems and a conjugative IncP-1 plasmid in the marine polyaromatic hydrocarbons-degrading bacterium Cycloclasticus sp. 78-ME.</title>
        <authorList>
            <person name="Yakimov M.M."/>
            <person name="Crisafi F."/>
            <person name="Messina E."/>
            <person name="Smedile F."/>
            <person name="Lopatina A."/>
            <person name="Denaro R."/>
            <person name="Pieper D.H."/>
            <person name="Golyshin P.N."/>
            <person name="Giuliano L."/>
        </authorList>
    </citation>
    <scope>NUCLEOTIDE SEQUENCE [LARGE SCALE GENOMIC DNA]</scope>
    <source>
        <strain evidence="17">78-ME</strain>
    </source>
</reference>
<comment type="similarity">
    <text evidence="2">Belongs to the GTP-binding SRP family.</text>
</comment>
<dbReference type="Gene3D" id="3.40.50.300">
    <property type="entry name" value="P-loop containing nucleotide triphosphate hydrolases"/>
    <property type="match status" value="1"/>
</dbReference>
<organism evidence="16 17">
    <name type="scientific">Cycloclasticus zancles 78-ME</name>
    <dbReference type="NCBI Taxonomy" id="1198232"/>
    <lineage>
        <taxon>Bacteria</taxon>
        <taxon>Pseudomonadati</taxon>
        <taxon>Pseudomonadota</taxon>
        <taxon>Gammaproteobacteria</taxon>
        <taxon>Thiotrichales</taxon>
        <taxon>Piscirickettsiaceae</taxon>
        <taxon>Cycloclasticus</taxon>
    </lineage>
</organism>
<protein>
    <recommendedName>
        <fullName evidence="3 13">Flagellar biosynthesis protein FlhF</fullName>
    </recommendedName>
</protein>
<keyword evidence="16" id="KW-0966">Cell projection</keyword>
<dbReference type="GO" id="GO:0015031">
    <property type="term" value="P:protein transport"/>
    <property type="evidence" value="ECO:0007669"/>
    <property type="project" value="UniProtKB-KW"/>
</dbReference>
<evidence type="ECO:0000256" key="2">
    <source>
        <dbReference type="ARBA" id="ARBA00008531"/>
    </source>
</evidence>
<evidence type="ECO:0000259" key="15">
    <source>
        <dbReference type="SMART" id="SM00962"/>
    </source>
</evidence>
<dbReference type="GO" id="GO:0044781">
    <property type="term" value="P:bacterial-type flagellum organization"/>
    <property type="evidence" value="ECO:0007669"/>
    <property type="project" value="UniProtKB-UniRule"/>
</dbReference>
<evidence type="ECO:0000256" key="11">
    <source>
        <dbReference type="ARBA" id="ARBA00023225"/>
    </source>
</evidence>
<keyword evidence="10" id="KW-0472">Membrane</keyword>
<evidence type="ECO:0000256" key="4">
    <source>
        <dbReference type="ARBA" id="ARBA00022448"/>
    </source>
</evidence>
<dbReference type="Proteomes" id="UP000015380">
    <property type="component" value="Chromosome"/>
</dbReference>
<dbReference type="EMBL" id="CP005996">
    <property type="protein sequence ID" value="AGS39259.1"/>
    <property type="molecule type" value="Genomic_DNA"/>
</dbReference>